<dbReference type="PROSITE" id="PS01229">
    <property type="entry name" value="COF_2"/>
    <property type="match status" value="1"/>
</dbReference>
<keyword evidence="1" id="KW-0378">Hydrolase</keyword>
<accession>A0ABT2TGQ5</accession>
<dbReference type="Gene3D" id="3.40.50.1000">
    <property type="entry name" value="HAD superfamily/HAD-like"/>
    <property type="match status" value="1"/>
</dbReference>
<dbReference type="InterPro" id="IPR036412">
    <property type="entry name" value="HAD-like_sf"/>
</dbReference>
<dbReference type="Gene3D" id="3.30.1240.10">
    <property type="match status" value="1"/>
</dbReference>
<name>A0ABT2TGQ5_9FIRM</name>
<comment type="caution">
    <text evidence="1">The sequence shown here is derived from an EMBL/GenBank/DDBJ whole genome shotgun (WGS) entry which is preliminary data.</text>
</comment>
<dbReference type="NCBIfam" id="TIGR01484">
    <property type="entry name" value="HAD-SF-IIB"/>
    <property type="match status" value="1"/>
</dbReference>
<dbReference type="RefSeq" id="WP_158424200.1">
    <property type="nucleotide sequence ID" value="NZ_JAOQJQ010000001.1"/>
</dbReference>
<dbReference type="SFLD" id="SFLDG01140">
    <property type="entry name" value="C2.B:_Phosphomannomutase_and_P"/>
    <property type="match status" value="1"/>
</dbReference>
<reference evidence="1 2" key="1">
    <citation type="journal article" date="2021" name="ISME Commun">
        <title>Automated analysis of genomic sequences facilitates high-throughput and comprehensive description of bacteria.</title>
        <authorList>
            <person name="Hitch T.C.A."/>
        </authorList>
    </citation>
    <scope>NUCLEOTIDE SEQUENCE [LARGE SCALE GENOMIC DNA]</scope>
    <source>
        <strain evidence="1 2">Sanger_109</strain>
    </source>
</reference>
<dbReference type="NCBIfam" id="TIGR00099">
    <property type="entry name" value="Cof-subfamily"/>
    <property type="match status" value="1"/>
</dbReference>
<dbReference type="CDD" id="cd07516">
    <property type="entry name" value="HAD_Pase"/>
    <property type="match status" value="1"/>
</dbReference>
<dbReference type="GO" id="GO:0016787">
    <property type="term" value="F:hydrolase activity"/>
    <property type="evidence" value="ECO:0007669"/>
    <property type="project" value="UniProtKB-KW"/>
</dbReference>
<organism evidence="1 2">
    <name type="scientific">Brotonthovivens ammoniilytica</name>
    <dbReference type="NCBI Taxonomy" id="2981725"/>
    <lineage>
        <taxon>Bacteria</taxon>
        <taxon>Bacillati</taxon>
        <taxon>Bacillota</taxon>
        <taxon>Clostridia</taxon>
        <taxon>Lachnospirales</taxon>
        <taxon>Lachnospiraceae</taxon>
        <taxon>Brotonthovivens</taxon>
    </lineage>
</organism>
<dbReference type="PANTHER" id="PTHR10000">
    <property type="entry name" value="PHOSPHOSERINE PHOSPHATASE"/>
    <property type="match status" value="1"/>
</dbReference>
<dbReference type="SFLD" id="SFLDG01144">
    <property type="entry name" value="C2.B.4:_PGP_Like"/>
    <property type="match status" value="1"/>
</dbReference>
<dbReference type="InterPro" id="IPR000150">
    <property type="entry name" value="Cof"/>
</dbReference>
<dbReference type="SUPFAM" id="SSF56784">
    <property type="entry name" value="HAD-like"/>
    <property type="match status" value="1"/>
</dbReference>
<dbReference type="InterPro" id="IPR023214">
    <property type="entry name" value="HAD_sf"/>
</dbReference>
<sequence>MSKKILFVDLDGTLLKSDKTISEINKKAIQEVLEAGHYVVIATGRAIASGREIAQELGIVRTGCYLIAYNGGAIYDCAADCILHEQRLPIEYAEYLVSEAQKWGLYIQTYSATKVLAMKAARELDVYLKRTHMPYRIEKDIWSMLNEEPPKMLLISLDDREKLEQFQKEHAGWEAGRCTSFFSSDEYLEYCPLGATKGAGLLYLTRFLNVSPYNTIAVGDQENDIPMLKNAQIGAAMVNAEEKVKETADYVTEADNDHDGVAEVIYKFVLQKS</sequence>
<proteinExistence type="predicted"/>
<dbReference type="SFLD" id="SFLDS00003">
    <property type="entry name" value="Haloacid_Dehalogenase"/>
    <property type="match status" value="1"/>
</dbReference>
<evidence type="ECO:0000313" key="2">
    <source>
        <dbReference type="Proteomes" id="UP001652442"/>
    </source>
</evidence>
<dbReference type="EMBL" id="JAOQJQ010000001">
    <property type="protein sequence ID" value="MCU6761365.1"/>
    <property type="molecule type" value="Genomic_DNA"/>
</dbReference>
<keyword evidence="2" id="KW-1185">Reference proteome</keyword>
<protein>
    <submittedName>
        <fullName evidence="1">Cof-type HAD-IIB family hydrolase</fullName>
    </submittedName>
</protein>
<dbReference type="InterPro" id="IPR006379">
    <property type="entry name" value="HAD-SF_hydro_IIB"/>
</dbReference>
<dbReference type="PANTHER" id="PTHR10000:SF8">
    <property type="entry name" value="HAD SUPERFAMILY HYDROLASE-LIKE, TYPE 3"/>
    <property type="match status" value="1"/>
</dbReference>
<gene>
    <name evidence="1" type="ORF">OCV88_03300</name>
</gene>
<dbReference type="Pfam" id="PF08282">
    <property type="entry name" value="Hydrolase_3"/>
    <property type="match status" value="1"/>
</dbReference>
<dbReference type="Proteomes" id="UP001652442">
    <property type="component" value="Unassembled WGS sequence"/>
</dbReference>
<evidence type="ECO:0000313" key="1">
    <source>
        <dbReference type="EMBL" id="MCU6761365.1"/>
    </source>
</evidence>
<dbReference type="PRINTS" id="PR00119">
    <property type="entry name" value="CATATPASE"/>
</dbReference>